<dbReference type="Pfam" id="PF13847">
    <property type="entry name" value="Methyltransf_31"/>
    <property type="match status" value="1"/>
</dbReference>
<dbReference type="SUPFAM" id="SSF53335">
    <property type="entry name" value="S-adenosyl-L-methionine-dependent methyltransferases"/>
    <property type="match status" value="1"/>
</dbReference>
<dbReference type="EMBL" id="LGFU01000009">
    <property type="protein sequence ID" value="KUK46740.1"/>
    <property type="molecule type" value="Genomic_DNA"/>
</dbReference>
<dbReference type="CDD" id="cd02440">
    <property type="entry name" value="AdoMet_MTases"/>
    <property type="match status" value="1"/>
</dbReference>
<dbReference type="AlphaFoldDB" id="A0A101FYC3"/>
<dbReference type="Gene3D" id="3.40.50.150">
    <property type="entry name" value="Vaccinia Virus protein VP39"/>
    <property type="match status" value="1"/>
</dbReference>
<reference evidence="2 3" key="1">
    <citation type="journal article" date="2015" name="MBio">
        <title>Genome-Resolved Metagenomic Analysis Reveals Roles for Candidate Phyla and Other Microbial Community Members in Biogeochemical Transformations in Oil Reservoirs.</title>
        <authorList>
            <person name="Hu P."/>
            <person name="Tom L."/>
            <person name="Singh A."/>
            <person name="Thomas B.C."/>
            <person name="Baker B.J."/>
            <person name="Piceno Y.M."/>
            <person name="Andersen G.L."/>
            <person name="Banfield J.F."/>
        </authorList>
    </citation>
    <scope>NUCLEOTIDE SEQUENCE [LARGE SCALE GENOMIC DNA]</scope>
    <source>
        <strain evidence="2">46_16</strain>
    </source>
</reference>
<proteinExistence type="predicted"/>
<evidence type="ECO:0000313" key="3">
    <source>
        <dbReference type="Proteomes" id="UP000064249"/>
    </source>
</evidence>
<protein>
    <recommendedName>
        <fullName evidence="1">Methyltransferase domain-containing protein</fullName>
    </recommendedName>
</protein>
<accession>A0A101FYC3</accession>
<evidence type="ECO:0000259" key="1">
    <source>
        <dbReference type="Pfam" id="PF13847"/>
    </source>
</evidence>
<gene>
    <name evidence="2" type="ORF">XD73_0361</name>
</gene>
<dbReference type="InterPro" id="IPR025714">
    <property type="entry name" value="Methyltranfer_dom"/>
</dbReference>
<feature type="non-terminal residue" evidence="2">
    <location>
        <position position="113"/>
    </location>
</feature>
<dbReference type="Proteomes" id="UP000064249">
    <property type="component" value="Unassembled WGS sequence"/>
</dbReference>
<comment type="caution">
    <text evidence="2">The sequence shown here is derived from an EMBL/GenBank/DDBJ whole genome shotgun (WGS) entry which is preliminary data.</text>
</comment>
<sequence length="113" mass="12712">MVYVKQEIIDRIVTLNREFYQTFSASFSSTRYQVQPGVRRALQRIPLTGNILDLGCGNGNILRNLCAQKFSGMYMGVDFSPNLINDAQQLYATLQGKCLFKAQFSAFDLVASD</sequence>
<evidence type="ECO:0000313" key="2">
    <source>
        <dbReference type="EMBL" id="KUK46740.1"/>
    </source>
</evidence>
<name>A0A101FYC3_9CHLR</name>
<organism evidence="2 3">
    <name type="scientific">Anaerolinea thermophila</name>
    <dbReference type="NCBI Taxonomy" id="167964"/>
    <lineage>
        <taxon>Bacteria</taxon>
        <taxon>Bacillati</taxon>
        <taxon>Chloroflexota</taxon>
        <taxon>Anaerolineae</taxon>
        <taxon>Anaerolineales</taxon>
        <taxon>Anaerolineaceae</taxon>
        <taxon>Anaerolinea</taxon>
    </lineage>
</organism>
<dbReference type="InterPro" id="IPR029063">
    <property type="entry name" value="SAM-dependent_MTases_sf"/>
</dbReference>
<feature type="domain" description="Methyltransferase" evidence="1">
    <location>
        <begin position="50"/>
        <end position="94"/>
    </location>
</feature>